<proteinExistence type="predicted"/>
<dbReference type="InterPro" id="IPR002223">
    <property type="entry name" value="Kunitz_BPTI"/>
</dbReference>
<dbReference type="SUPFAM" id="SSF57362">
    <property type="entry name" value="BPTI-like"/>
    <property type="match status" value="2"/>
</dbReference>
<reference evidence="2" key="1">
    <citation type="journal article" date="2020" name="Cell">
        <title>Large-Scale Comparative Analyses of Tick Genomes Elucidate Their Genetic Diversity and Vector Capacities.</title>
        <authorList>
            <consortium name="Tick Genome and Microbiome Consortium (TIGMIC)"/>
            <person name="Jia N."/>
            <person name="Wang J."/>
            <person name="Shi W."/>
            <person name="Du L."/>
            <person name="Sun Y."/>
            <person name="Zhan W."/>
            <person name="Jiang J.F."/>
            <person name="Wang Q."/>
            <person name="Zhang B."/>
            <person name="Ji P."/>
            <person name="Bell-Sakyi L."/>
            <person name="Cui X.M."/>
            <person name="Yuan T.T."/>
            <person name="Jiang B.G."/>
            <person name="Yang W.F."/>
            <person name="Lam T.T."/>
            <person name="Chang Q.C."/>
            <person name="Ding S.J."/>
            <person name="Wang X.J."/>
            <person name="Zhu J.G."/>
            <person name="Ruan X.D."/>
            <person name="Zhao L."/>
            <person name="Wei J.T."/>
            <person name="Ye R.Z."/>
            <person name="Que T.C."/>
            <person name="Du C.H."/>
            <person name="Zhou Y.H."/>
            <person name="Cheng J.X."/>
            <person name="Dai P.F."/>
            <person name="Guo W.B."/>
            <person name="Han X.H."/>
            <person name="Huang E.J."/>
            <person name="Li L.F."/>
            <person name="Wei W."/>
            <person name="Gao Y.C."/>
            <person name="Liu J.Z."/>
            <person name="Shao H.Z."/>
            <person name="Wang X."/>
            <person name="Wang C.C."/>
            <person name="Yang T.C."/>
            <person name="Huo Q.B."/>
            <person name="Li W."/>
            <person name="Chen H.Y."/>
            <person name="Chen S.E."/>
            <person name="Zhou L.G."/>
            <person name="Ni X.B."/>
            <person name="Tian J.H."/>
            <person name="Sheng Y."/>
            <person name="Liu T."/>
            <person name="Pan Y.S."/>
            <person name="Xia L.Y."/>
            <person name="Li J."/>
            <person name="Zhao F."/>
            <person name="Cao W.C."/>
        </authorList>
    </citation>
    <scope>NUCLEOTIDE SEQUENCE</scope>
    <source>
        <strain evidence="2">Rsan-2018</strain>
    </source>
</reference>
<reference evidence="2" key="2">
    <citation type="submission" date="2021-09" db="EMBL/GenBank/DDBJ databases">
        <authorList>
            <person name="Jia N."/>
            <person name="Wang J."/>
            <person name="Shi W."/>
            <person name="Du L."/>
            <person name="Sun Y."/>
            <person name="Zhan W."/>
            <person name="Jiang J."/>
            <person name="Wang Q."/>
            <person name="Zhang B."/>
            <person name="Ji P."/>
            <person name="Sakyi L.B."/>
            <person name="Cui X."/>
            <person name="Yuan T."/>
            <person name="Jiang B."/>
            <person name="Yang W."/>
            <person name="Lam T.T.-Y."/>
            <person name="Chang Q."/>
            <person name="Ding S."/>
            <person name="Wang X."/>
            <person name="Zhu J."/>
            <person name="Ruan X."/>
            <person name="Zhao L."/>
            <person name="Wei J."/>
            <person name="Que T."/>
            <person name="Du C."/>
            <person name="Cheng J."/>
            <person name="Dai P."/>
            <person name="Han X."/>
            <person name="Huang E."/>
            <person name="Gao Y."/>
            <person name="Liu J."/>
            <person name="Shao H."/>
            <person name="Ye R."/>
            <person name="Li L."/>
            <person name="Wei W."/>
            <person name="Wang X."/>
            <person name="Wang C."/>
            <person name="Huo Q."/>
            <person name="Li W."/>
            <person name="Guo W."/>
            <person name="Chen H."/>
            <person name="Chen S."/>
            <person name="Zhou L."/>
            <person name="Zhou L."/>
            <person name="Ni X."/>
            <person name="Tian J."/>
            <person name="Zhou Y."/>
            <person name="Sheng Y."/>
            <person name="Liu T."/>
            <person name="Pan Y."/>
            <person name="Xia L."/>
            <person name="Li J."/>
            <person name="Zhao F."/>
            <person name="Cao W."/>
        </authorList>
    </citation>
    <scope>NUCLEOTIDE SEQUENCE</scope>
    <source>
        <strain evidence="2">Rsan-2018</strain>
        <tissue evidence="2">Larvae</tissue>
    </source>
</reference>
<dbReference type="Gene3D" id="4.10.410.10">
    <property type="entry name" value="Pancreatic trypsin inhibitor Kunitz domain"/>
    <property type="match status" value="1"/>
</dbReference>
<name>A0A9D4Q4F4_RHISA</name>
<sequence>MCKAALELTACDSETEQYFFHHDPDRHVCLVRWQLDPGCLEGKNRFASATECRKRCVRNASLQNLPAECMEPVKSAPCKDEEMKGRDHPYFFEDSKCKLQSGSKCLYGPNRFVSAQECREVCLDAAEPACRLPRFQGAYRMSEKRFVYYYDNLTKTLRRLAHCLPGRTQSP</sequence>
<accession>A0A9D4Q4F4</accession>
<evidence type="ECO:0000313" key="3">
    <source>
        <dbReference type="Proteomes" id="UP000821837"/>
    </source>
</evidence>
<evidence type="ECO:0000313" key="2">
    <source>
        <dbReference type="EMBL" id="KAH7967773.1"/>
    </source>
</evidence>
<keyword evidence="3" id="KW-1185">Reference proteome</keyword>
<dbReference type="GO" id="GO:0004867">
    <property type="term" value="F:serine-type endopeptidase inhibitor activity"/>
    <property type="evidence" value="ECO:0007669"/>
    <property type="project" value="InterPro"/>
</dbReference>
<dbReference type="PROSITE" id="PS50279">
    <property type="entry name" value="BPTI_KUNITZ_2"/>
    <property type="match status" value="1"/>
</dbReference>
<comment type="caution">
    <text evidence="2">The sequence shown here is derived from an EMBL/GenBank/DDBJ whole genome shotgun (WGS) entry which is preliminary data.</text>
</comment>
<organism evidence="2 3">
    <name type="scientific">Rhipicephalus sanguineus</name>
    <name type="common">Brown dog tick</name>
    <name type="synonym">Ixodes sanguineus</name>
    <dbReference type="NCBI Taxonomy" id="34632"/>
    <lineage>
        <taxon>Eukaryota</taxon>
        <taxon>Metazoa</taxon>
        <taxon>Ecdysozoa</taxon>
        <taxon>Arthropoda</taxon>
        <taxon>Chelicerata</taxon>
        <taxon>Arachnida</taxon>
        <taxon>Acari</taxon>
        <taxon>Parasitiformes</taxon>
        <taxon>Ixodida</taxon>
        <taxon>Ixodoidea</taxon>
        <taxon>Ixodidae</taxon>
        <taxon>Rhipicephalinae</taxon>
        <taxon>Rhipicephalus</taxon>
        <taxon>Rhipicephalus</taxon>
    </lineage>
</organism>
<gene>
    <name evidence="2" type="ORF">HPB52_002245</name>
</gene>
<dbReference type="AlphaFoldDB" id="A0A9D4Q4F4"/>
<dbReference type="Proteomes" id="UP000821837">
    <property type="component" value="Unassembled WGS sequence"/>
</dbReference>
<dbReference type="InterPro" id="IPR036880">
    <property type="entry name" value="Kunitz_BPTI_sf"/>
</dbReference>
<dbReference type="EMBL" id="JABSTV010001248">
    <property type="protein sequence ID" value="KAH7967773.1"/>
    <property type="molecule type" value="Genomic_DNA"/>
</dbReference>
<protein>
    <recommendedName>
        <fullName evidence="1">BPTI/Kunitz inhibitor domain-containing protein</fullName>
    </recommendedName>
</protein>
<evidence type="ECO:0000259" key="1">
    <source>
        <dbReference type="PROSITE" id="PS50279"/>
    </source>
</evidence>
<feature type="domain" description="BPTI/Kunitz inhibitor" evidence="1">
    <location>
        <begin position="2"/>
        <end position="56"/>
    </location>
</feature>